<name>A0A1V0EEM9_9CAUD</name>
<gene>
    <name evidence="1" type="ORF">Ccr34_gp129</name>
</gene>
<reference evidence="2" key="1">
    <citation type="journal article" date="2017" name="Curr. Microbiol.">
        <title>Genomic Diversity of Type B3 Bacteriophages of Caulobacter crescentus.</title>
        <authorList>
            <person name="Ash K.T."/>
            <person name="Drake K.M."/>
            <person name="Gibbs W.S."/>
            <person name="Ely B."/>
        </authorList>
    </citation>
    <scope>NUCLEOTIDE SEQUENCE [LARGE SCALE GENOMIC DNA]</scope>
</reference>
<proteinExistence type="predicted"/>
<evidence type="ECO:0000313" key="1">
    <source>
        <dbReference type="EMBL" id="ARB15371.1"/>
    </source>
</evidence>
<dbReference type="EMBL" id="KY555147">
    <property type="protein sequence ID" value="ARB15371.1"/>
    <property type="molecule type" value="Genomic_DNA"/>
</dbReference>
<dbReference type="Proteomes" id="UP000222131">
    <property type="component" value="Genome"/>
</dbReference>
<protein>
    <submittedName>
        <fullName evidence="1">Uncharacterized protein</fullName>
    </submittedName>
</protein>
<accession>A0A1V0EEM9</accession>
<evidence type="ECO:0000313" key="2">
    <source>
        <dbReference type="Proteomes" id="UP000222131"/>
    </source>
</evidence>
<sequence>MTLLNNAIRAGRTLSPELTAALSHGLDPSLFADAPTSKSKSAA</sequence>
<organism evidence="1 2">
    <name type="scientific">Caulobacter phage Ccr34</name>
    <dbReference type="NCBI Taxonomy" id="1959739"/>
    <lineage>
        <taxon>Viruses</taxon>
        <taxon>Duplodnaviria</taxon>
        <taxon>Heunggongvirae</taxon>
        <taxon>Uroviricota</taxon>
        <taxon>Caudoviricetes</taxon>
        <taxon>Jeanschmidtviridae</taxon>
        <taxon>Shapirovirus</taxon>
        <taxon>Shapirovirus cbk</taxon>
    </lineage>
</organism>